<sequence>MALWFQESCQIINCSFKNCSAIQGGAIFVQFRGAQSKLIIDSCIFIGCKSLNGAGDAIMANSTDVNTYGLIIEGSIKTTFSSCEASTLGGSIFLDLESGTEDKFNLGGADYSQNTNTLDTAGSQGNNLFINSHGQLKNAVPVGQGGKVGAKVYKYEKAHLQNLMGNDTSQEPVHLYYVYSAREQGVYHAQFTNSEDQCSNNAACGHLQRPCQSIDYALSLNPSTANPIEAGIISGHWITVEITIGEAVPRKSSAVGAEKGVQRRRKHALIYKVKLDRQQFKALPCITFCGDPHAPLIITKRITLDADKLNGEVTDDVLPLKLCFESNGVPFNCG</sequence>
<dbReference type="AlphaFoldDB" id="A0A5J4VID5"/>
<dbReference type="Proteomes" id="UP000324800">
    <property type="component" value="Unassembled WGS sequence"/>
</dbReference>
<dbReference type="InterPro" id="IPR011050">
    <property type="entry name" value="Pectin_lyase_fold/virulence"/>
</dbReference>
<dbReference type="OrthoDB" id="10072016at2759"/>
<evidence type="ECO:0000313" key="2">
    <source>
        <dbReference type="Proteomes" id="UP000324800"/>
    </source>
</evidence>
<proteinExistence type="predicted"/>
<dbReference type="EMBL" id="SNRW01006959">
    <property type="protein sequence ID" value="KAA6382109.1"/>
    <property type="molecule type" value="Genomic_DNA"/>
</dbReference>
<name>A0A5J4VID5_9EUKA</name>
<dbReference type="SUPFAM" id="SSF51126">
    <property type="entry name" value="Pectin lyase-like"/>
    <property type="match status" value="1"/>
</dbReference>
<evidence type="ECO:0000313" key="1">
    <source>
        <dbReference type="EMBL" id="KAA6382109.1"/>
    </source>
</evidence>
<protein>
    <submittedName>
        <fullName evidence="1">Uncharacterized protein</fullName>
    </submittedName>
</protein>
<reference evidence="1 2" key="1">
    <citation type="submission" date="2019-03" db="EMBL/GenBank/DDBJ databases">
        <title>Single cell metagenomics reveals metabolic interactions within the superorganism composed of flagellate Streblomastix strix and complex community of Bacteroidetes bacteria on its surface.</title>
        <authorList>
            <person name="Treitli S.C."/>
            <person name="Kolisko M."/>
            <person name="Husnik F."/>
            <person name="Keeling P."/>
            <person name="Hampl V."/>
        </authorList>
    </citation>
    <scope>NUCLEOTIDE SEQUENCE [LARGE SCALE GENOMIC DNA]</scope>
    <source>
        <strain evidence="1">ST1C</strain>
    </source>
</reference>
<gene>
    <name evidence="1" type="ORF">EZS28_022364</name>
</gene>
<organism evidence="1 2">
    <name type="scientific">Streblomastix strix</name>
    <dbReference type="NCBI Taxonomy" id="222440"/>
    <lineage>
        <taxon>Eukaryota</taxon>
        <taxon>Metamonada</taxon>
        <taxon>Preaxostyla</taxon>
        <taxon>Oxymonadida</taxon>
        <taxon>Streblomastigidae</taxon>
        <taxon>Streblomastix</taxon>
    </lineage>
</organism>
<accession>A0A5J4VID5</accession>
<comment type="caution">
    <text evidence="1">The sequence shown here is derived from an EMBL/GenBank/DDBJ whole genome shotgun (WGS) entry which is preliminary data.</text>
</comment>